<feature type="domain" description="GGDEF" evidence="6">
    <location>
        <begin position="430"/>
        <end position="560"/>
    </location>
</feature>
<dbReference type="GO" id="GO:0052621">
    <property type="term" value="F:diguanylate cyclase activity"/>
    <property type="evidence" value="ECO:0007669"/>
    <property type="project" value="UniProtKB-EC"/>
</dbReference>
<dbReference type="SMART" id="SM00267">
    <property type="entry name" value="GGDEF"/>
    <property type="match status" value="1"/>
</dbReference>
<dbReference type="FunFam" id="3.30.70.270:FF:000001">
    <property type="entry name" value="Diguanylate cyclase domain protein"/>
    <property type="match status" value="1"/>
</dbReference>
<dbReference type="CDD" id="cd12914">
    <property type="entry name" value="PDC1_DGC_like"/>
    <property type="match status" value="1"/>
</dbReference>
<feature type="domain" description="HAMP" evidence="5">
    <location>
        <begin position="316"/>
        <end position="369"/>
    </location>
</feature>
<dbReference type="PANTHER" id="PTHR45138">
    <property type="entry name" value="REGULATORY COMPONENTS OF SENSORY TRANSDUCTION SYSTEM"/>
    <property type="match status" value="1"/>
</dbReference>
<evidence type="ECO:0000313" key="7">
    <source>
        <dbReference type="EMBL" id="OMG52342.1"/>
    </source>
</evidence>
<proteinExistence type="predicted"/>
<dbReference type="PANTHER" id="PTHR45138:SF9">
    <property type="entry name" value="DIGUANYLATE CYCLASE DGCM-RELATED"/>
    <property type="match status" value="1"/>
</dbReference>
<dbReference type="OrthoDB" id="9813903at2"/>
<gene>
    <name evidence="7" type="ORF">BJN45_13585</name>
</gene>
<dbReference type="Gene3D" id="3.30.450.20">
    <property type="entry name" value="PAS domain"/>
    <property type="match status" value="1"/>
</dbReference>
<dbReference type="InterPro" id="IPR043128">
    <property type="entry name" value="Rev_trsase/Diguanyl_cyclase"/>
</dbReference>
<dbReference type="GO" id="GO:1902201">
    <property type="term" value="P:negative regulation of bacterial-type flagellum-dependent cell motility"/>
    <property type="evidence" value="ECO:0007669"/>
    <property type="project" value="TreeGrafter"/>
</dbReference>
<dbReference type="InterPro" id="IPR003660">
    <property type="entry name" value="HAMP_dom"/>
</dbReference>
<evidence type="ECO:0000256" key="4">
    <source>
        <dbReference type="SAM" id="Phobius"/>
    </source>
</evidence>
<reference evidence="7 8" key="1">
    <citation type="submission" date="2016-10" db="EMBL/GenBank/DDBJ databases">
        <title>Alkaliphiles isolated from bioreactors.</title>
        <authorList>
            <person name="Salah Z."/>
            <person name="Rout S.P."/>
            <person name="Humphreys P.N."/>
        </authorList>
    </citation>
    <scope>NUCLEOTIDE SEQUENCE [LARGE SCALE GENOMIC DNA]</scope>
    <source>
        <strain evidence="7 8">ZS02</strain>
    </source>
</reference>
<evidence type="ECO:0000259" key="6">
    <source>
        <dbReference type="PROSITE" id="PS50887"/>
    </source>
</evidence>
<dbReference type="GO" id="GO:0005886">
    <property type="term" value="C:plasma membrane"/>
    <property type="evidence" value="ECO:0007669"/>
    <property type="project" value="TreeGrafter"/>
</dbReference>
<evidence type="ECO:0000256" key="3">
    <source>
        <dbReference type="SAM" id="Coils"/>
    </source>
</evidence>
<feature type="coiled-coil region" evidence="3">
    <location>
        <begin position="361"/>
        <end position="402"/>
    </location>
</feature>
<dbReference type="CDD" id="cd01949">
    <property type="entry name" value="GGDEF"/>
    <property type="match status" value="1"/>
</dbReference>
<keyword evidence="4" id="KW-1133">Transmembrane helix</keyword>
<dbReference type="InterPro" id="IPR000160">
    <property type="entry name" value="GGDEF_dom"/>
</dbReference>
<dbReference type="EC" id="2.7.7.65" evidence="1"/>
<dbReference type="GO" id="GO:0043709">
    <property type="term" value="P:cell adhesion involved in single-species biofilm formation"/>
    <property type="evidence" value="ECO:0007669"/>
    <property type="project" value="TreeGrafter"/>
</dbReference>
<dbReference type="Pfam" id="PF00672">
    <property type="entry name" value="HAMP"/>
    <property type="match status" value="1"/>
</dbReference>
<dbReference type="NCBIfam" id="TIGR00254">
    <property type="entry name" value="GGDEF"/>
    <property type="match status" value="1"/>
</dbReference>
<dbReference type="Pfam" id="PF00990">
    <property type="entry name" value="GGDEF"/>
    <property type="match status" value="1"/>
</dbReference>
<dbReference type="Proteomes" id="UP000187526">
    <property type="component" value="Unassembled WGS sequence"/>
</dbReference>
<dbReference type="RefSeq" id="WP_076096166.1">
    <property type="nucleotide sequence ID" value="NZ_MTHD01000005.1"/>
</dbReference>
<feature type="transmembrane region" description="Helical" evidence="4">
    <location>
        <begin position="12"/>
        <end position="32"/>
    </location>
</feature>
<dbReference type="InterPro" id="IPR050469">
    <property type="entry name" value="Diguanylate_Cyclase"/>
</dbReference>
<dbReference type="STRING" id="418702.BJN45_13585"/>
<accession>A0A1R1I0Q8</accession>
<dbReference type="PROSITE" id="PS50885">
    <property type="entry name" value="HAMP"/>
    <property type="match status" value="1"/>
</dbReference>
<dbReference type="Gene3D" id="6.10.340.10">
    <property type="match status" value="1"/>
</dbReference>
<dbReference type="PROSITE" id="PS50887">
    <property type="entry name" value="GGDEF"/>
    <property type="match status" value="1"/>
</dbReference>
<keyword evidence="8" id="KW-1185">Reference proteome</keyword>
<keyword evidence="4" id="KW-0812">Transmembrane</keyword>
<dbReference type="SMART" id="SM00304">
    <property type="entry name" value="HAMP"/>
    <property type="match status" value="1"/>
</dbReference>
<comment type="caution">
    <text evidence="7">The sequence shown here is derived from an EMBL/GenBank/DDBJ whole genome shotgun (WGS) entry which is preliminary data.</text>
</comment>
<feature type="transmembrane region" description="Helical" evidence="4">
    <location>
        <begin position="295"/>
        <end position="315"/>
    </location>
</feature>
<evidence type="ECO:0000259" key="5">
    <source>
        <dbReference type="PROSITE" id="PS50885"/>
    </source>
</evidence>
<organism evidence="7 8">
    <name type="scientific">Azonexus hydrophilus</name>
    <dbReference type="NCBI Taxonomy" id="418702"/>
    <lineage>
        <taxon>Bacteria</taxon>
        <taxon>Pseudomonadati</taxon>
        <taxon>Pseudomonadota</taxon>
        <taxon>Betaproteobacteria</taxon>
        <taxon>Rhodocyclales</taxon>
        <taxon>Azonexaceae</taxon>
        <taxon>Azonexus</taxon>
    </lineage>
</organism>
<keyword evidence="4" id="KW-0472">Membrane</keyword>
<dbReference type="SUPFAM" id="SSF158472">
    <property type="entry name" value="HAMP domain-like"/>
    <property type="match status" value="1"/>
</dbReference>
<evidence type="ECO:0000256" key="1">
    <source>
        <dbReference type="ARBA" id="ARBA00012528"/>
    </source>
</evidence>
<sequence length="563" mass="61556">MPTRVLPRSFRNLLVVVFGLLTLVVGLPLYLYSSSIHRDQLIADRQENLHSLAMATATVLAENLIERRREIELLAQTTAFRTEPLDSPNINAGLDRLKRSYQHYSWIGLTDTAGRIRAATGGQLVGIDAAARPWFEHGRHGVHVGDLHEAKLLAKLLSSEYPGQVVRFIDFASPVYDDAGNLRGVLAAHAHWQWAGYILRAVVPLNAAEDAIEVFIVSRDDQIIYPEGGFADTRVPARGSNGKQADGFQDWGGVQPYLTAAHAVAEPSGDTLGWRVVVRQPRDVVLAGVAELQRVILLTTLVALVVFLIFAWIGAARVSRPLAQLTDIARRIERGDEHVDFAVSVHTQELQCLSQALGGMAQTLMDQKSALLAANHELEDKVAERTAELSRLNAELQLLARTDALTGLANRMFSNERLAEEFVRFRRTGVAYALMIMDIDYFKKVNDTWGHPAGDAVLRHVAGLLRSTLRASDFVGRVGGEEFMVILPATDLEQAARVAEKIRSVVEATPIAPAGTVTLSIGVHVPTLTDADEEAALHVADRLLYAAKQGGRNRVVFDAGVAG</sequence>
<dbReference type="InterPro" id="IPR029787">
    <property type="entry name" value="Nucleotide_cyclase"/>
</dbReference>
<dbReference type="Gene3D" id="3.30.70.270">
    <property type="match status" value="1"/>
</dbReference>
<comment type="catalytic activity">
    <reaction evidence="2">
        <text>2 GTP = 3',3'-c-di-GMP + 2 diphosphate</text>
        <dbReference type="Rhea" id="RHEA:24898"/>
        <dbReference type="ChEBI" id="CHEBI:33019"/>
        <dbReference type="ChEBI" id="CHEBI:37565"/>
        <dbReference type="ChEBI" id="CHEBI:58805"/>
        <dbReference type="EC" id="2.7.7.65"/>
    </reaction>
</comment>
<dbReference type="AlphaFoldDB" id="A0A1R1I0Q8"/>
<name>A0A1R1I0Q8_9RHOO</name>
<protein>
    <recommendedName>
        <fullName evidence="1">diguanylate cyclase</fullName>
        <ecNumber evidence="1">2.7.7.65</ecNumber>
    </recommendedName>
</protein>
<dbReference type="SUPFAM" id="SSF55073">
    <property type="entry name" value="Nucleotide cyclase"/>
    <property type="match status" value="1"/>
</dbReference>
<keyword evidence="3" id="KW-0175">Coiled coil</keyword>
<dbReference type="EMBL" id="MTHD01000005">
    <property type="protein sequence ID" value="OMG52342.1"/>
    <property type="molecule type" value="Genomic_DNA"/>
</dbReference>
<evidence type="ECO:0000256" key="2">
    <source>
        <dbReference type="ARBA" id="ARBA00034247"/>
    </source>
</evidence>
<evidence type="ECO:0000313" key="8">
    <source>
        <dbReference type="Proteomes" id="UP000187526"/>
    </source>
</evidence>
<dbReference type="CDD" id="cd06225">
    <property type="entry name" value="HAMP"/>
    <property type="match status" value="1"/>
</dbReference>
<dbReference type="GO" id="GO:0007165">
    <property type="term" value="P:signal transduction"/>
    <property type="evidence" value="ECO:0007669"/>
    <property type="project" value="InterPro"/>
</dbReference>